<evidence type="ECO:0000256" key="2">
    <source>
        <dbReference type="ARBA" id="ARBA00022448"/>
    </source>
</evidence>
<dbReference type="InterPro" id="IPR006311">
    <property type="entry name" value="TAT_signal"/>
</dbReference>
<feature type="signal peptide" evidence="10">
    <location>
        <begin position="1"/>
        <end position="17"/>
    </location>
</feature>
<dbReference type="SUPFAM" id="SSF53850">
    <property type="entry name" value="Periplasmic binding protein-like II"/>
    <property type="match status" value="1"/>
</dbReference>
<feature type="region of interest" description="Disordered" evidence="9">
    <location>
        <begin position="31"/>
        <end position="57"/>
    </location>
</feature>
<protein>
    <submittedName>
        <fullName evidence="11">CmpA/NrtA family ABC transporter substrate-binding protein</fullName>
    </submittedName>
</protein>
<evidence type="ECO:0000256" key="7">
    <source>
        <dbReference type="ARBA" id="ARBA00023136"/>
    </source>
</evidence>
<evidence type="ECO:0000256" key="8">
    <source>
        <dbReference type="ARBA" id="ARBA00024031"/>
    </source>
</evidence>
<keyword evidence="2" id="KW-0813">Transport</keyword>
<keyword evidence="3" id="KW-1003">Cell membrane</keyword>
<name>A0AAW9QKN9_9CHRO</name>
<dbReference type="PROSITE" id="PS51318">
    <property type="entry name" value="TAT"/>
    <property type="match status" value="1"/>
</dbReference>
<comment type="similarity">
    <text evidence="8">Belongs to the CmpA/NrtA family.</text>
</comment>
<organism evidence="11 12">
    <name type="scientific">Pannus brasiliensis CCIBt3594</name>
    <dbReference type="NCBI Taxonomy" id="1427578"/>
    <lineage>
        <taxon>Bacteria</taxon>
        <taxon>Bacillati</taxon>
        <taxon>Cyanobacteriota</taxon>
        <taxon>Cyanophyceae</taxon>
        <taxon>Oscillatoriophycideae</taxon>
        <taxon>Chroococcales</taxon>
        <taxon>Microcystaceae</taxon>
        <taxon>Pannus</taxon>
    </lineage>
</organism>
<evidence type="ECO:0000256" key="3">
    <source>
        <dbReference type="ARBA" id="ARBA00022475"/>
    </source>
</evidence>
<keyword evidence="12" id="KW-1185">Reference proteome</keyword>
<keyword evidence="5 10" id="KW-0732">Signal</keyword>
<reference evidence="11 12" key="1">
    <citation type="submission" date="2024-01" db="EMBL/GenBank/DDBJ databases">
        <title>Genomic insights into the taxonomy and metabolism of the cyanobacterium Pannus brasiliensis CCIBt3594.</title>
        <authorList>
            <person name="Machado M."/>
            <person name="Botero N.B."/>
            <person name="Andreote A.P.D."/>
            <person name="Feitosa A.M.T."/>
            <person name="Popin R."/>
            <person name="Sivonen K."/>
            <person name="Fiore M.F."/>
        </authorList>
    </citation>
    <scope>NUCLEOTIDE SEQUENCE [LARGE SCALE GENOMIC DNA]</scope>
    <source>
        <strain evidence="11 12">CCIBt3594</strain>
    </source>
</reference>
<dbReference type="Pfam" id="PF13379">
    <property type="entry name" value="NMT1_2"/>
    <property type="match status" value="1"/>
</dbReference>
<comment type="subcellular location">
    <subcellularLocation>
        <location evidence="1">Cell inner membrane</location>
    </subcellularLocation>
</comment>
<evidence type="ECO:0000256" key="4">
    <source>
        <dbReference type="ARBA" id="ARBA00022519"/>
    </source>
</evidence>
<gene>
    <name evidence="11" type="ORF">V0288_01010</name>
</gene>
<dbReference type="AlphaFoldDB" id="A0AAW9QKN9"/>
<dbReference type="GO" id="GO:0006811">
    <property type="term" value="P:monoatomic ion transport"/>
    <property type="evidence" value="ECO:0007669"/>
    <property type="project" value="UniProtKB-KW"/>
</dbReference>
<keyword evidence="7" id="KW-0472">Membrane</keyword>
<dbReference type="PANTHER" id="PTHR30024:SF7">
    <property type="entry name" value="NITRATE_NITRITE BINDING PROTEIN NRTA"/>
    <property type="match status" value="1"/>
</dbReference>
<dbReference type="RefSeq" id="WP_332863131.1">
    <property type="nucleotide sequence ID" value="NZ_JBAFSM010000001.1"/>
</dbReference>
<evidence type="ECO:0000313" key="12">
    <source>
        <dbReference type="Proteomes" id="UP001328733"/>
    </source>
</evidence>
<dbReference type="EMBL" id="JBAFSM010000001">
    <property type="protein sequence ID" value="MEG3435685.1"/>
    <property type="molecule type" value="Genomic_DNA"/>
</dbReference>
<evidence type="ECO:0000256" key="5">
    <source>
        <dbReference type="ARBA" id="ARBA00022729"/>
    </source>
</evidence>
<evidence type="ECO:0000313" key="11">
    <source>
        <dbReference type="EMBL" id="MEG3435685.1"/>
    </source>
</evidence>
<evidence type="ECO:0000256" key="10">
    <source>
        <dbReference type="SAM" id="SignalP"/>
    </source>
</evidence>
<evidence type="ECO:0000256" key="9">
    <source>
        <dbReference type="SAM" id="MobiDB-lite"/>
    </source>
</evidence>
<dbReference type="GO" id="GO:0005886">
    <property type="term" value="C:plasma membrane"/>
    <property type="evidence" value="ECO:0007669"/>
    <property type="project" value="UniProtKB-SubCell"/>
</dbReference>
<evidence type="ECO:0000256" key="1">
    <source>
        <dbReference type="ARBA" id="ARBA00004533"/>
    </source>
</evidence>
<dbReference type="Proteomes" id="UP001328733">
    <property type="component" value="Unassembled WGS sequence"/>
</dbReference>
<proteinExistence type="inferred from homology"/>
<accession>A0AAW9QKN9</accession>
<keyword evidence="4" id="KW-0997">Cell inner membrane</keyword>
<dbReference type="InterPro" id="IPR044527">
    <property type="entry name" value="NrtA/CpmA_ABC-bd_dom"/>
</dbReference>
<dbReference type="PANTHER" id="PTHR30024">
    <property type="entry name" value="ALIPHATIC SULFONATES-BINDING PROTEIN-RELATED"/>
    <property type="match status" value="1"/>
</dbReference>
<feature type="chain" id="PRO_5043477328" evidence="10">
    <location>
        <begin position="18"/>
        <end position="454"/>
    </location>
</feature>
<keyword evidence="6" id="KW-0406">Ion transport</keyword>
<comment type="caution">
    <text evidence="11">The sequence shown here is derived from an EMBL/GenBank/DDBJ whole genome shotgun (WGS) entry which is preliminary data.</text>
</comment>
<dbReference type="Gene3D" id="3.40.190.10">
    <property type="entry name" value="Periplasmic binding protein-like II"/>
    <property type="match status" value="2"/>
</dbReference>
<dbReference type="CDD" id="cd13553">
    <property type="entry name" value="PBP2_NrtA_CpmA_like"/>
    <property type="match status" value="1"/>
</dbReference>
<evidence type="ECO:0000256" key="6">
    <source>
        <dbReference type="ARBA" id="ARBA00023065"/>
    </source>
</evidence>
<sequence>MSNFSRRKFLTTAAVSAAGAVVLKGCVGNPPSSDTAANTSAPAASPAAGGSAGATGPAPETTKVKLGYIPIFEAAPLIIAQEKGFFAKHGMTDVEISKQANWGAARDNVEIGAAAGGIDGGQWQMPMPYLISEGLITKNNNKIPMYVLAQLSTQGNGIAIANKHEGKGIELDLKGAKDYIVGLKASGTPFRAAYTFPKVNQDFWIRYWLGAAGINPDTDVSLMTVPAAQTVANMKTGSMDGFSTGDPWPARIATDGIGFLAALTADIWPYHPEEYLAIRKDWVDANPNATKAVLKAVMEAQQWLDQDANRTEAAAILAKPAYFNLKEELIALPLKGNYKLGDKKADVTEKNKGVLYWKDPKGSVSYPYKSHDLWFLTESVRWGFLPKDYMAKANGLIDSVNGEKFWREAAQELGVPAADIPTSTSRGVEKFFDGKTFDPANPQAYLDSLAIKKI</sequence>